<reference evidence="1" key="1">
    <citation type="submission" date="2022-08" db="EMBL/GenBank/DDBJ databases">
        <authorList>
            <person name="Kallberg Y."/>
            <person name="Tangrot J."/>
            <person name="Rosling A."/>
        </authorList>
    </citation>
    <scope>NUCLEOTIDE SEQUENCE</scope>
    <source>
        <strain evidence="1">Wild A</strain>
    </source>
</reference>
<evidence type="ECO:0000313" key="2">
    <source>
        <dbReference type="Proteomes" id="UP001153678"/>
    </source>
</evidence>
<dbReference type="Proteomes" id="UP001153678">
    <property type="component" value="Unassembled WGS sequence"/>
</dbReference>
<accession>A0A9W4SE03</accession>
<dbReference type="OrthoDB" id="2380925at2759"/>
<organism evidence="1 2">
    <name type="scientific">Funneliformis geosporum</name>
    <dbReference type="NCBI Taxonomy" id="1117311"/>
    <lineage>
        <taxon>Eukaryota</taxon>
        <taxon>Fungi</taxon>
        <taxon>Fungi incertae sedis</taxon>
        <taxon>Mucoromycota</taxon>
        <taxon>Glomeromycotina</taxon>
        <taxon>Glomeromycetes</taxon>
        <taxon>Glomerales</taxon>
        <taxon>Glomeraceae</taxon>
        <taxon>Funneliformis</taxon>
    </lineage>
</organism>
<proteinExistence type="predicted"/>
<name>A0A9W4SE03_9GLOM</name>
<dbReference type="EMBL" id="CAMKVN010000281">
    <property type="protein sequence ID" value="CAI2166169.1"/>
    <property type="molecule type" value="Genomic_DNA"/>
</dbReference>
<sequence length="203" mass="24888">MLSVVSYREYYEYVGLHHIKTNETPAEWKERIWKRLEYFRKQRFHVYFEEHAFYGSKLKIIDGSTIYQECGIAICFSCDQLVYLGFRRKKEYIDFREACQGMCQHWATHCTGNSFNTLNFSDCMEIQKRISHEEWKMVYNNILNVTKEYNKFKFRREIPYILICDNEFIRNEYGIFAGDILYRYLLWLENAKRRIKRILYSNL</sequence>
<comment type="caution">
    <text evidence="1">The sequence shown here is derived from an EMBL/GenBank/DDBJ whole genome shotgun (WGS) entry which is preliminary data.</text>
</comment>
<gene>
    <name evidence="1" type="ORF">FWILDA_LOCUS2438</name>
</gene>
<evidence type="ECO:0000313" key="1">
    <source>
        <dbReference type="EMBL" id="CAI2166169.1"/>
    </source>
</evidence>
<keyword evidence="2" id="KW-1185">Reference proteome</keyword>
<dbReference type="AlphaFoldDB" id="A0A9W4SE03"/>
<protein>
    <submittedName>
        <fullName evidence="1">3921_t:CDS:1</fullName>
    </submittedName>
</protein>